<name>A0A4Z2FT73_9TELE</name>
<dbReference type="EMBL" id="SRLO01000903">
    <property type="protein sequence ID" value="TNN44416.1"/>
    <property type="molecule type" value="Genomic_DNA"/>
</dbReference>
<comment type="caution">
    <text evidence="1">The sequence shown here is derived from an EMBL/GenBank/DDBJ whole genome shotgun (WGS) entry which is preliminary data.</text>
</comment>
<gene>
    <name evidence="1" type="ORF">EYF80_045370</name>
</gene>
<keyword evidence="2" id="KW-1185">Reference proteome</keyword>
<accession>A0A4Z2FT73</accession>
<dbReference type="AlphaFoldDB" id="A0A4Z2FT73"/>
<organism evidence="1 2">
    <name type="scientific">Liparis tanakae</name>
    <name type="common">Tanaka's snailfish</name>
    <dbReference type="NCBI Taxonomy" id="230148"/>
    <lineage>
        <taxon>Eukaryota</taxon>
        <taxon>Metazoa</taxon>
        <taxon>Chordata</taxon>
        <taxon>Craniata</taxon>
        <taxon>Vertebrata</taxon>
        <taxon>Euteleostomi</taxon>
        <taxon>Actinopterygii</taxon>
        <taxon>Neopterygii</taxon>
        <taxon>Teleostei</taxon>
        <taxon>Neoteleostei</taxon>
        <taxon>Acanthomorphata</taxon>
        <taxon>Eupercaria</taxon>
        <taxon>Perciformes</taxon>
        <taxon>Cottioidei</taxon>
        <taxon>Cottales</taxon>
        <taxon>Liparidae</taxon>
        <taxon>Liparis</taxon>
    </lineage>
</organism>
<reference evidence="1 2" key="1">
    <citation type="submission" date="2019-03" db="EMBL/GenBank/DDBJ databases">
        <title>First draft genome of Liparis tanakae, snailfish: a comprehensive survey of snailfish specific genes.</title>
        <authorList>
            <person name="Kim W."/>
            <person name="Song I."/>
            <person name="Jeong J.-H."/>
            <person name="Kim D."/>
            <person name="Kim S."/>
            <person name="Ryu S."/>
            <person name="Song J.Y."/>
            <person name="Lee S.K."/>
        </authorList>
    </citation>
    <scope>NUCLEOTIDE SEQUENCE [LARGE SCALE GENOMIC DNA]</scope>
    <source>
        <tissue evidence="1">Muscle</tissue>
    </source>
</reference>
<protein>
    <submittedName>
        <fullName evidence="1">Uncharacterized protein</fullName>
    </submittedName>
</protein>
<evidence type="ECO:0000313" key="1">
    <source>
        <dbReference type="EMBL" id="TNN44416.1"/>
    </source>
</evidence>
<evidence type="ECO:0000313" key="2">
    <source>
        <dbReference type="Proteomes" id="UP000314294"/>
    </source>
</evidence>
<sequence length="94" mass="10704">MPEEQEGIRRTGRAPGALMDSTYQHLAGQHRRNLPKPEGFCNSRAMGLREVGTQQARGTAPFTEFTRVCTMAWLEEFMWSARGKRHSPRQKKAS</sequence>
<proteinExistence type="predicted"/>
<dbReference type="Proteomes" id="UP000314294">
    <property type="component" value="Unassembled WGS sequence"/>
</dbReference>